<dbReference type="OrthoDB" id="73919at2759"/>
<feature type="domain" description="C2" evidence="3">
    <location>
        <begin position="179"/>
        <end position="298"/>
    </location>
</feature>
<keyword evidence="2" id="KW-0106">Calcium</keyword>
<dbReference type="Pfam" id="PF00168">
    <property type="entry name" value="C2"/>
    <property type="match status" value="2"/>
</dbReference>
<evidence type="ECO:0000259" key="3">
    <source>
        <dbReference type="PROSITE" id="PS50004"/>
    </source>
</evidence>
<organism evidence="4 5">
    <name type="scientific">Carpediemonas membranifera</name>
    <dbReference type="NCBI Taxonomy" id="201153"/>
    <lineage>
        <taxon>Eukaryota</taxon>
        <taxon>Metamonada</taxon>
        <taxon>Carpediemonas-like organisms</taxon>
        <taxon>Carpediemonas</taxon>
    </lineage>
</organism>
<name>A0A8J6B6K7_9EUKA</name>
<dbReference type="SUPFAM" id="SSF49562">
    <property type="entry name" value="C2 domain (Calcium/lipid-binding domain, CaLB)"/>
    <property type="match status" value="2"/>
</dbReference>
<dbReference type="GO" id="GO:0046872">
    <property type="term" value="F:metal ion binding"/>
    <property type="evidence" value="ECO:0007669"/>
    <property type="project" value="UniProtKB-KW"/>
</dbReference>
<accession>A0A8J6B6K7</accession>
<proteinExistence type="predicted"/>
<dbReference type="CDD" id="cd00030">
    <property type="entry name" value="C2"/>
    <property type="match status" value="2"/>
</dbReference>
<dbReference type="SMART" id="SM00239">
    <property type="entry name" value="C2"/>
    <property type="match status" value="2"/>
</dbReference>
<dbReference type="AlphaFoldDB" id="A0A8J6B6K7"/>
<feature type="domain" description="C2" evidence="3">
    <location>
        <begin position="46"/>
        <end position="170"/>
    </location>
</feature>
<sequence length="317" mass="35164">MIECADRVGITCPASHSHCPIWACQISVLGDASEKFPARNTTSTYVTILPPNSNNSSMPGIVGTLRINILDARIEKDNSLGEMLDTPDCYVRAEIQNKAGQTVKNRTKTKDNTYTPVFNEAIFVKNVSTSETLYMSVWDSDTFSSDDEIARTEVELSKVFGSRGGGNKTISCDLRDKGSRGMLRVELTFVPQGSLDVLVQRAEGLQADGETPDPYCIVWFHGKKHKTDRKNNESSPVWNEKICLGSVDLQDIKKGQFVFDELTFSVMDHDKFSSDDKLAEAKITLEPLMSSCSVNLNLPLSRGKLYAQLQFTPETTK</sequence>
<dbReference type="PROSITE" id="PS50004">
    <property type="entry name" value="C2"/>
    <property type="match status" value="2"/>
</dbReference>
<reference evidence="4" key="1">
    <citation type="submission" date="2021-05" db="EMBL/GenBank/DDBJ databases">
        <title>A free-living protist that lacks canonical eukaryotic 1 DNA replication and segregation systems.</title>
        <authorList>
            <person name="Salas-Leiva D.E."/>
            <person name="Tromer E.C."/>
            <person name="Curtis B.A."/>
            <person name="Jerlstrom-Hultqvist J."/>
            <person name="Kolisko M."/>
            <person name="Yi Z."/>
            <person name="Salas-Leiva J.S."/>
            <person name="Gallot-Lavallee L."/>
            <person name="Kops G.J.P.L."/>
            <person name="Archibald J.M."/>
            <person name="Simpson A.G.B."/>
            <person name="Roger A.J."/>
        </authorList>
    </citation>
    <scope>NUCLEOTIDE SEQUENCE</scope>
    <source>
        <strain evidence="4">BICM</strain>
    </source>
</reference>
<evidence type="ECO:0000256" key="2">
    <source>
        <dbReference type="ARBA" id="ARBA00022837"/>
    </source>
</evidence>
<protein>
    <submittedName>
        <fullName evidence="4">C2 domain</fullName>
    </submittedName>
</protein>
<keyword evidence="5" id="KW-1185">Reference proteome</keyword>
<evidence type="ECO:0000313" key="4">
    <source>
        <dbReference type="EMBL" id="KAG9396738.1"/>
    </source>
</evidence>
<dbReference type="EMBL" id="JAHDYR010000005">
    <property type="protein sequence ID" value="KAG9396738.1"/>
    <property type="molecule type" value="Genomic_DNA"/>
</dbReference>
<dbReference type="InterPro" id="IPR000008">
    <property type="entry name" value="C2_dom"/>
</dbReference>
<evidence type="ECO:0000313" key="5">
    <source>
        <dbReference type="Proteomes" id="UP000717585"/>
    </source>
</evidence>
<dbReference type="Proteomes" id="UP000717585">
    <property type="component" value="Unassembled WGS sequence"/>
</dbReference>
<dbReference type="Gene3D" id="2.60.40.150">
    <property type="entry name" value="C2 domain"/>
    <property type="match status" value="2"/>
</dbReference>
<evidence type="ECO:0000256" key="1">
    <source>
        <dbReference type="ARBA" id="ARBA00022723"/>
    </source>
</evidence>
<dbReference type="InterPro" id="IPR035892">
    <property type="entry name" value="C2_domain_sf"/>
</dbReference>
<dbReference type="PANTHER" id="PTHR46502">
    <property type="entry name" value="C2 DOMAIN-CONTAINING"/>
    <property type="match status" value="1"/>
</dbReference>
<gene>
    <name evidence="4" type="ORF">J8273_1756</name>
</gene>
<dbReference type="PANTHER" id="PTHR46502:SF2">
    <property type="entry name" value="16 KDA PHLOEM PROTEIN 2"/>
    <property type="match status" value="1"/>
</dbReference>
<keyword evidence="1" id="KW-0479">Metal-binding</keyword>
<comment type="caution">
    <text evidence="4">The sequence shown here is derived from an EMBL/GenBank/DDBJ whole genome shotgun (WGS) entry which is preliminary data.</text>
</comment>